<evidence type="ECO:0000313" key="3">
    <source>
        <dbReference type="EMBL" id="CAF4914997.1"/>
    </source>
</evidence>
<dbReference type="SUPFAM" id="SSF52266">
    <property type="entry name" value="SGNH hydrolase"/>
    <property type="match status" value="1"/>
</dbReference>
<feature type="region of interest" description="Disordered" evidence="1">
    <location>
        <begin position="173"/>
        <end position="204"/>
    </location>
</feature>
<name>A0A821VYL7_9BILA</name>
<accession>A0A821VYL7</accession>
<evidence type="ECO:0000313" key="2">
    <source>
        <dbReference type="EMBL" id="CAF3684741.1"/>
    </source>
</evidence>
<proteinExistence type="predicted"/>
<dbReference type="EMBL" id="CAJNYV010004629">
    <property type="protein sequence ID" value="CAF3684741.1"/>
    <property type="molecule type" value="Genomic_DNA"/>
</dbReference>
<dbReference type="Proteomes" id="UP000663838">
    <property type="component" value="Unassembled WGS sequence"/>
</dbReference>
<organism evidence="3 4">
    <name type="scientific">Rotaria socialis</name>
    <dbReference type="NCBI Taxonomy" id="392032"/>
    <lineage>
        <taxon>Eukaryota</taxon>
        <taxon>Metazoa</taxon>
        <taxon>Spiralia</taxon>
        <taxon>Gnathifera</taxon>
        <taxon>Rotifera</taxon>
        <taxon>Eurotatoria</taxon>
        <taxon>Bdelloidea</taxon>
        <taxon>Philodinida</taxon>
        <taxon>Philodinidae</taxon>
        <taxon>Rotaria</taxon>
    </lineage>
</organism>
<dbReference type="Gene3D" id="3.40.50.1110">
    <property type="entry name" value="SGNH hydrolase"/>
    <property type="match status" value="1"/>
</dbReference>
<protein>
    <submittedName>
        <fullName evidence="3">Uncharacterized protein</fullName>
    </submittedName>
</protein>
<dbReference type="EMBL" id="CAJOBS010006657">
    <property type="protein sequence ID" value="CAF4914997.1"/>
    <property type="molecule type" value="Genomic_DNA"/>
</dbReference>
<evidence type="ECO:0000313" key="4">
    <source>
        <dbReference type="Proteomes" id="UP000663838"/>
    </source>
</evidence>
<feature type="compositionally biased region" description="Polar residues" evidence="1">
    <location>
        <begin position="188"/>
        <end position="200"/>
    </location>
</feature>
<dbReference type="Proteomes" id="UP000663865">
    <property type="component" value="Unassembled WGS sequence"/>
</dbReference>
<evidence type="ECO:0000256" key="1">
    <source>
        <dbReference type="SAM" id="MobiDB-lite"/>
    </source>
</evidence>
<dbReference type="InterPro" id="IPR036514">
    <property type="entry name" value="SGNH_hydro_sf"/>
</dbReference>
<reference evidence="3" key="1">
    <citation type="submission" date="2021-02" db="EMBL/GenBank/DDBJ databases">
        <authorList>
            <person name="Nowell W R."/>
        </authorList>
    </citation>
    <scope>NUCLEOTIDE SEQUENCE</scope>
</reference>
<sequence length="487" mass="55603">MSGKRNNSKHCNTCDNNVPHYLFPKNSEKCGICEMQVVKQTCDMCHLTMPVYQFRQSASFKVCRYCEINDAMTNHFVFLGSQFDKLASSIKDVNNDNIKKLKHTVDLSLNIALHTSEEMEKLKNNSFQVTKEQIVKHAEQQANYKKKENITNCENKISVNPKKTTSKFHVQNKTVPSTAPPADRKLNAPNTINKLPNSVGTGKRKCSLEADDRLKANKICRLEAANMKETPIMPKEAPRKRKMSCTVTDEAIDILLKSARKGETEVTTRNKFDKLQDLCNKVTLRKNKETHNEEPVGKNKLSETSCNKQIYLVGDNMIAHQDKEFASKKKDRMSYCFKGETIDEIHSRMKKPSQIENKKTLLITQLGATDIRKGQTNAQILTKYKNLVTDVKRKYSNCAILAILPRAGKNDTFNGRAYIINTLLEKLCKENRLVYWDFWDHFKGKADLYVRDGAIFNQVGIARLGRLLHCETEKLITQIGDKTQQGN</sequence>
<dbReference type="AlphaFoldDB" id="A0A821VYL7"/>
<gene>
    <name evidence="2" type="ORF">KIK155_LOCUS25579</name>
    <name evidence="3" type="ORF">TOA249_LOCUS31672</name>
</gene>
<comment type="caution">
    <text evidence="3">The sequence shown here is derived from an EMBL/GenBank/DDBJ whole genome shotgun (WGS) entry which is preliminary data.</text>
</comment>